<evidence type="ECO:0000256" key="3">
    <source>
        <dbReference type="ARBA" id="ARBA00023082"/>
    </source>
</evidence>
<name>A0ABT9VTB4_9BACI</name>
<keyword evidence="2" id="KW-0805">Transcription regulation</keyword>
<evidence type="ECO:0000256" key="2">
    <source>
        <dbReference type="ARBA" id="ARBA00023015"/>
    </source>
</evidence>
<dbReference type="CDD" id="cd06171">
    <property type="entry name" value="Sigma70_r4"/>
    <property type="match status" value="1"/>
</dbReference>
<keyword evidence="3" id="KW-0731">Sigma factor</keyword>
<dbReference type="RefSeq" id="WP_307389266.1">
    <property type="nucleotide sequence ID" value="NZ_BAAADK010000009.1"/>
</dbReference>
<evidence type="ECO:0000256" key="4">
    <source>
        <dbReference type="ARBA" id="ARBA00023163"/>
    </source>
</evidence>
<dbReference type="EMBL" id="JAUSTY010000001">
    <property type="protein sequence ID" value="MDQ0164119.1"/>
    <property type="molecule type" value="Genomic_DNA"/>
</dbReference>
<evidence type="ECO:0000313" key="8">
    <source>
        <dbReference type="Proteomes" id="UP001235840"/>
    </source>
</evidence>
<comment type="similarity">
    <text evidence="1">Belongs to the sigma-70 factor family. ECF subfamily.</text>
</comment>
<dbReference type="PANTHER" id="PTHR43133:SF51">
    <property type="entry name" value="RNA POLYMERASE SIGMA FACTOR"/>
    <property type="match status" value="1"/>
</dbReference>
<dbReference type="Gene3D" id="1.10.10.10">
    <property type="entry name" value="Winged helix-like DNA-binding domain superfamily/Winged helix DNA-binding domain"/>
    <property type="match status" value="1"/>
</dbReference>
<dbReference type="InterPro" id="IPR039425">
    <property type="entry name" value="RNA_pol_sigma-70-like"/>
</dbReference>
<reference evidence="7 8" key="1">
    <citation type="submission" date="2023-07" db="EMBL/GenBank/DDBJ databases">
        <title>Genomic Encyclopedia of Type Strains, Phase IV (KMG-IV): sequencing the most valuable type-strain genomes for metagenomic binning, comparative biology and taxonomic classification.</title>
        <authorList>
            <person name="Goeker M."/>
        </authorList>
    </citation>
    <scope>NUCLEOTIDE SEQUENCE [LARGE SCALE GENOMIC DNA]</scope>
    <source>
        <strain evidence="7 8">DSM 12751</strain>
    </source>
</reference>
<dbReference type="InterPro" id="IPR036388">
    <property type="entry name" value="WH-like_DNA-bd_sf"/>
</dbReference>
<dbReference type="Proteomes" id="UP001235840">
    <property type="component" value="Unassembled WGS sequence"/>
</dbReference>
<evidence type="ECO:0000259" key="6">
    <source>
        <dbReference type="Pfam" id="PF08281"/>
    </source>
</evidence>
<comment type="caution">
    <text evidence="7">The sequence shown here is derived from an EMBL/GenBank/DDBJ whole genome shotgun (WGS) entry which is preliminary data.</text>
</comment>
<dbReference type="PANTHER" id="PTHR43133">
    <property type="entry name" value="RNA POLYMERASE ECF-TYPE SIGMA FACTO"/>
    <property type="match status" value="1"/>
</dbReference>
<dbReference type="Pfam" id="PF04542">
    <property type="entry name" value="Sigma70_r2"/>
    <property type="match status" value="1"/>
</dbReference>
<dbReference type="InterPro" id="IPR007627">
    <property type="entry name" value="RNA_pol_sigma70_r2"/>
</dbReference>
<proteinExistence type="inferred from homology"/>
<dbReference type="Gene3D" id="1.10.1740.10">
    <property type="match status" value="1"/>
</dbReference>
<feature type="domain" description="RNA polymerase sigma-70 region 2" evidence="5">
    <location>
        <begin position="24"/>
        <end position="87"/>
    </location>
</feature>
<dbReference type="InterPro" id="IPR013324">
    <property type="entry name" value="RNA_pol_sigma_r3/r4-like"/>
</dbReference>
<accession>A0ABT9VTB4</accession>
<dbReference type="SUPFAM" id="SSF88946">
    <property type="entry name" value="Sigma2 domain of RNA polymerase sigma factors"/>
    <property type="match status" value="1"/>
</dbReference>
<evidence type="ECO:0000313" key="7">
    <source>
        <dbReference type="EMBL" id="MDQ0164119.1"/>
    </source>
</evidence>
<dbReference type="InterPro" id="IPR014284">
    <property type="entry name" value="RNA_pol_sigma-70_dom"/>
</dbReference>
<dbReference type="NCBIfam" id="TIGR02937">
    <property type="entry name" value="sigma70-ECF"/>
    <property type="match status" value="1"/>
</dbReference>
<keyword evidence="8" id="KW-1185">Reference proteome</keyword>
<evidence type="ECO:0000256" key="1">
    <source>
        <dbReference type="ARBA" id="ARBA00010641"/>
    </source>
</evidence>
<sequence>MQEAERIKAAQNGDREALVQLLRDVETPLYRTAYYMLGNEQDALDATQDALIKIYKSFHSFEHKAKFLTWAQRIVTNVCIDKCRKKKDAVSIDEHEFVLNQSGSSYVDDEMDRRMIAEDIQEAINQLPENHRAVVIMRYLQDLSYKEIAEAVDLPINTVKSHLFRARQQLQTLLQDLQKGGVSG</sequence>
<dbReference type="InterPro" id="IPR013249">
    <property type="entry name" value="RNA_pol_sigma70_r4_t2"/>
</dbReference>
<gene>
    <name evidence="7" type="ORF">J2S11_000018</name>
</gene>
<dbReference type="SUPFAM" id="SSF88659">
    <property type="entry name" value="Sigma3 and sigma4 domains of RNA polymerase sigma factors"/>
    <property type="match status" value="1"/>
</dbReference>
<feature type="domain" description="RNA polymerase sigma factor 70 region 4 type 2" evidence="6">
    <location>
        <begin position="118"/>
        <end position="170"/>
    </location>
</feature>
<protein>
    <submittedName>
        <fullName evidence="7">RNA polymerase sigma-70 factor (ECF subfamily)</fullName>
    </submittedName>
</protein>
<organism evidence="7 8">
    <name type="scientific">Caldalkalibacillus horti</name>
    <dbReference type="NCBI Taxonomy" id="77523"/>
    <lineage>
        <taxon>Bacteria</taxon>
        <taxon>Bacillati</taxon>
        <taxon>Bacillota</taxon>
        <taxon>Bacilli</taxon>
        <taxon>Bacillales</taxon>
        <taxon>Bacillaceae</taxon>
        <taxon>Caldalkalibacillus</taxon>
    </lineage>
</organism>
<evidence type="ECO:0000259" key="5">
    <source>
        <dbReference type="Pfam" id="PF04542"/>
    </source>
</evidence>
<dbReference type="Pfam" id="PF08281">
    <property type="entry name" value="Sigma70_r4_2"/>
    <property type="match status" value="1"/>
</dbReference>
<dbReference type="InterPro" id="IPR013325">
    <property type="entry name" value="RNA_pol_sigma_r2"/>
</dbReference>
<keyword evidence="4" id="KW-0804">Transcription</keyword>